<keyword evidence="1" id="KW-0472">Membrane</keyword>
<keyword evidence="1" id="KW-0812">Transmembrane</keyword>
<organism evidence="2 3">
    <name type="scientific">Halobacterium jilantaiense</name>
    <dbReference type="NCBI Taxonomy" id="355548"/>
    <lineage>
        <taxon>Archaea</taxon>
        <taxon>Methanobacteriati</taxon>
        <taxon>Methanobacteriota</taxon>
        <taxon>Stenosarchaea group</taxon>
        <taxon>Halobacteria</taxon>
        <taxon>Halobacteriales</taxon>
        <taxon>Halobacteriaceae</taxon>
        <taxon>Halobacterium</taxon>
    </lineage>
</organism>
<feature type="transmembrane region" description="Helical" evidence="1">
    <location>
        <begin position="188"/>
        <end position="206"/>
    </location>
</feature>
<reference evidence="2 3" key="1">
    <citation type="submission" date="2016-10" db="EMBL/GenBank/DDBJ databases">
        <authorList>
            <person name="de Groot N.N."/>
        </authorList>
    </citation>
    <scope>NUCLEOTIDE SEQUENCE [LARGE SCALE GENOMIC DNA]</scope>
    <source>
        <strain evidence="2 3">CGMCC 1.5337</strain>
    </source>
</reference>
<dbReference type="Proteomes" id="UP000198518">
    <property type="component" value="Unassembled WGS sequence"/>
</dbReference>
<evidence type="ECO:0000256" key="1">
    <source>
        <dbReference type="SAM" id="Phobius"/>
    </source>
</evidence>
<feature type="transmembrane region" description="Helical" evidence="1">
    <location>
        <begin position="162"/>
        <end position="181"/>
    </location>
</feature>
<protein>
    <submittedName>
        <fullName evidence="2">Uncharacterized protein</fullName>
    </submittedName>
</protein>
<keyword evidence="3" id="KW-1185">Reference proteome</keyword>
<feature type="transmembrane region" description="Helical" evidence="1">
    <location>
        <begin position="218"/>
        <end position="240"/>
    </location>
</feature>
<feature type="transmembrane region" description="Helical" evidence="1">
    <location>
        <begin position="130"/>
        <end position="150"/>
    </location>
</feature>
<evidence type="ECO:0000313" key="2">
    <source>
        <dbReference type="EMBL" id="SEW03614.1"/>
    </source>
</evidence>
<keyword evidence="1" id="KW-1133">Transmembrane helix</keyword>
<dbReference type="EMBL" id="FOJA01000001">
    <property type="protein sequence ID" value="SEW03614.1"/>
    <property type="molecule type" value="Genomic_DNA"/>
</dbReference>
<gene>
    <name evidence="2" type="ORF">SAMN04487945_1060</name>
</gene>
<sequence length="241" mass="27316">MVSWTNALYFGGGLALIQTLHTVHAATAYGQKQVRWLEWPRPFESFTERDDPHSDQLKTLFRPLKRPHRLPWTLPHYQMPPSDTTGLYRLLGLHATNLYYAYASAFVYGLGAVLATRYLLTFPGTFTRTFVVDISALFVILFGLSHWAVGSSFEVFILESNLAFNLLMLITLQAGVVGYGTAISTLQFVTALISAPLVFWLTFQYQNGNLDYGSFMPAYFVMLSVLYSEFFVLILGLLYVY</sequence>
<evidence type="ECO:0000313" key="3">
    <source>
        <dbReference type="Proteomes" id="UP000198518"/>
    </source>
</evidence>
<feature type="transmembrane region" description="Helical" evidence="1">
    <location>
        <begin position="99"/>
        <end position="118"/>
    </location>
</feature>
<accession>A0A1I0NQ96</accession>
<dbReference type="AlphaFoldDB" id="A0A1I0NQ96"/>
<name>A0A1I0NQ96_9EURY</name>
<proteinExistence type="predicted"/>